<name>A0ABU2KH48_9FLAO</name>
<organism evidence="1 2">
    <name type="scientific">Mesonia ostreae</name>
    <dbReference type="NCBI Taxonomy" id="861110"/>
    <lineage>
        <taxon>Bacteria</taxon>
        <taxon>Pseudomonadati</taxon>
        <taxon>Bacteroidota</taxon>
        <taxon>Flavobacteriia</taxon>
        <taxon>Flavobacteriales</taxon>
        <taxon>Flavobacteriaceae</taxon>
        <taxon>Mesonia</taxon>
    </lineage>
</organism>
<evidence type="ECO:0000313" key="2">
    <source>
        <dbReference type="Proteomes" id="UP001182991"/>
    </source>
</evidence>
<keyword evidence="2" id="KW-1185">Reference proteome</keyword>
<dbReference type="RefSeq" id="WP_311400925.1">
    <property type="nucleotide sequence ID" value="NZ_JAVRBG010000003.1"/>
</dbReference>
<evidence type="ECO:0000313" key="1">
    <source>
        <dbReference type="EMBL" id="MDT0293978.1"/>
    </source>
</evidence>
<protein>
    <recommendedName>
        <fullName evidence="3">DUF4468 domain-containing protein</fullName>
    </recommendedName>
</protein>
<dbReference type="Proteomes" id="UP001182991">
    <property type="component" value="Unassembled WGS sequence"/>
</dbReference>
<sequence>MRISIIILILFSSNLFGQNKVHPYNRTQTEFDKLTEKAKKTDSIIIASDKMEYREKYITTGISEGSIELTDSLKVEIASGGFSTYTYTNDRTNKIIKAEHNQTVHYKYDVKDSLNANTERLEISIYYENEKAYYAEFNENHYDNENVISTNRFYLQLNAKRDEIYYSNGFQEKIVKYIIKLSEEIKSEK</sequence>
<gene>
    <name evidence="1" type="ORF">RLT85_04965</name>
</gene>
<proteinExistence type="predicted"/>
<comment type="caution">
    <text evidence="1">The sequence shown here is derived from an EMBL/GenBank/DDBJ whole genome shotgun (WGS) entry which is preliminary data.</text>
</comment>
<dbReference type="EMBL" id="JAVRBG010000003">
    <property type="protein sequence ID" value="MDT0293978.1"/>
    <property type="molecule type" value="Genomic_DNA"/>
</dbReference>
<evidence type="ECO:0008006" key="3">
    <source>
        <dbReference type="Google" id="ProtNLM"/>
    </source>
</evidence>
<reference evidence="2" key="1">
    <citation type="submission" date="2023-07" db="EMBL/GenBank/DDBJ databases">
        <title>Isolating and identifying novel microbial strains from the Mariana Trench.</title>
        <authorList>
            <person name="Fu H."/>
        </authorList>
    </citation>
    <scope>NUCLEOTIDE SEQUENCE [LARGE SCALE GENOMIC DNA]</scope>
    <source>
        <strain evidence="2">T-y2</strain>
    </source>
</reference>
<accession>A0ABU2KH48</accession>